<gene>
    <name evidence="1" type="ORF">B5J99_18960</name>
</gene>
<evidence type="ECO:0000313" key="1">
    <source>
        <dbReference type="EMBL" id="ASR53715.1"/>
    </source>
</evidence>
<sequence>MNFDRPIRRFGRTSRYHVEAVVASFVLAVAPLNAARQGGDPGSTQPAAPDGNKPDANALYFGQLALVRSDIAMLAQDFDANGIPVLDIVLLPDATKRLEAETLRLLDTDITISLGSATLISARLVEPITEGKLRLSGRFSIPETQAMAQQIICALNLSAEQFDPPSLARKLPCKPGKAR</sequence>
<organism evidence="1 2">
    <name type="scientific">Blastomonas fulva</name>
    <dbReference type="NCBI Taxonomy" id="1550728"/>
    <lineage>
        <taxon>Bacteria</taxon>
        <taxon>Pseudomonadati</taxon>
        <taxon>Pseudomonadota</taxon>
        <taxon>Alphaproteobacteria</taxon>
        <taxon>Sphingomonadales</taxon>
        <taxon>Sphingomonadaceae</taxon>
        <taxon>Blastomonas</taxon>
    </lineage>
</organism>
<keyword evidence="1" id="KW-0614">Plasmid</keyword>
<evidence type="ECO:0000313" key="2">
    <source>
        <dbReference type="Proteomes" id="UP000258016"/>
    </source>
</evidence>
<dbReference type="Gene3D" id="3.30.1360.200">
    <property type="match status" value="1"/>
</dbReference>
<reference evidence="1 2" key="1">
    <citation type="submission" date="2017-03" db="EMBL/GenBank/DDBJ databases">
        <title>Complete genome sequence of Blastomonas fulva degrading microcsystin LR.</title>
        <authorList>
            <person name="Lee H.-g."/>
            <person name="Jin L."/>
            <person name="oh H.-M."/>
        </authorList>
    </citation>
    <scope>NUCLEOTIDE SEQUENCE [LARGE SCALE GENOMIC DNA]</scope>
    <source>
        <strain evidence="1 2">T2</strain>
        <plasmid evidence="1 2">unnamed</plasmid>
    </source>
</reference>
<proteinExistence type="predicted"/>
<geneLocation type="plasmid" evidence="1 2">
    <name>unnamed</name>
</geneLocation>
<keyword evidence="2" id="KW-1185">Reference proteome</keyword>
<dbReference type="EMBL" id="CP020084">
    <property type="protein sequence ID" value="ASR53715.1"/>
    <property type="molecule type" value="Genomic_DNA"/>
</dbReference>
<name>A0ABN5BFN0_9SPHN</name>
<accession>A0ABN5BFN0</accession>
<protein>
    <submittedName>
        <fullName evidence="1">Uncharacterized protein</fullName>
    </submittedName>
</protein>
<dbReference type="Proteomes" id="UP000258016">
    <property type="component" value="Plasmid unnamed"/>
</dbReference>